<organism evidence="3">
    <name type="scientific">Chloropicon laureae</name>
    <dbReference type="NCBI Taxonomy" id="464258"/>
    <lineage>
        <taxon>Eukaryota</taxon>
        <taxon>Viridiplantae</taxon>
        <taxon>Chlorophyta</taxon>
        <taxon>Chloropicophyceae</taxon>
        <taxon>Chloropicales</taxon>
        <taxon>Chloropicaceae</taxon>
        <taxon>Chloropicon</taxon>
    </lineage>
</organism>
<gene>
    <name evidence="3" type="ORF">CLAU1311_LOCUS4084</name>
    <name evidence="4" type="ORF">CLAU1311_LOCUS4085</name>
</gene>
<protein>
    <recommendedName>
        <fullName evidence="2">S1 motif domain-containing protein</fullName>
    </recommendedName>
</protein>
<dbReference type="SUPFAM" id="SSF50249">
    <property type="entry name" value="Nucleic acid-binding proteins"/>
    <property type="match status" value="1"/>
</dbReference>
<dbReference type="SMART" id="SM00316">
    <property type="entry name" value="S1"/>
    <property type="match status" value="2"/>
</dbReference>
<feature type="region of interest" description="Disordered" evidence="1">
    <location>
        <begin position="56"/>
        <end position="113"/>
    </location>
</feature>
<dbReference type="Gene3D" id="2.40.50.140">
    <property type="entry name" value="Nucleic acid-binding proteins"/>
    <property type="match status" value="1"/>
</dbReference>
<dbReference type="EMBL" id="HBHU01006301">
    <property type="protein sequence ID" value="CAE0018406.1"/>
    <property type="molecule type" value="Transcribed_RNA"/>
</dbReference>
<dbReference type="EMBL" id="HBHU01006300">
    <property type="protein sequence ID" value="CAE0018405.1"/>
    <property type="molecule type" value="Transcribed_RNA"/>
</dbReference>
<proteinExistence type="predicted"/>
<reference evidence="3" key="1">
    <citation type="submission" date="2021-01" db="EMBL/GenBank/DDBJ databases">
        <authorList>
            <person name="Corre E."/>
            <person name="Pelletier E."/>
            <person name="Niang G."/>
            <person name="Scheremetjew M."/>
            <person name="Finn R."/>
            <person name="Kale V."/>
            <person name="Holt S."/>
            <person name="Cochrane G."/>
            <person name="Meng A."/>
            <person name="Brown T."/>
            <person name="Cohen L."/>
        </authorList>
    </citation>
    <scope>NUCLEOTIDE SEQUENCE</scope>
    <source>
        <strain evidence="3">RCC856</strain>
    </source>
</reference>
<dbReference type="PROSITE" id="PS50126">
    <property type="entry name" value="S1"/>
    <property type="match status" value="1"/>
</dbReference>
<dbReference type="PANTHER" id="PTHR47600:SF1">
    <property type="entry name" value="NUCLEIC ACID-BINDING, OB-FOLD-LIKE PROTEIN"/>
    <property type="match status" value="1"/>
</dbReference>
<accession>A0A7S2Z336</accession>
<dbReference type="AlphaFoldDB" id="A0A7S2Z336"/>
<dbReference type="InterPro" id="IPR012340">
    <property type="entry name" value="NA-bd_OB-fold"/>
</dbReference>
<dbReference type="PANTHER" id="PTHR47600">
    <property type="entry name" value="NUCLEIC ACID-BINDING, OB-FOLD-LIKE PROTEIN"/>
    <property type="match status" value="1"/>
</dbReference>
<evidence type="ECO:0000256" key="1">
    <source>
        <dbReference type="SAM" id="MobiDB-lite"/>
    </source>
</evidence>
<evidence type="ECO:0000313" key="4">
    <source>
        <dbReference type="EMBL" id="CAE0018406.1"/>
    </source>
</evidence>
<dbReference type="InterPro" id="IPR003029">
    <property type="entry name" value="S1_domain"/>
</dbReference>
<feature type="domain" description="S1 motif" evidence="2">
    <location>
        <begin position="264"/>
        <end position="343"/>
    </location>
</feature>
<name>A0A7S2Z336_9CHLO</name>
<sequence length="457" mass="49793">MVYGLHSVSVGPRVARGAATRPCGVHTAAGSLAGERLGWLERSSARRLGGTAFSAGVGARKQPKGALVAKSSLSSGELEKPERPNVPAPEESSSPRAPPAPLEAPLGGDDAAAPARGNVAEELLYEVNPDVIKADLERARELLQTESKVSVTVLRLNKAGLVCKFSELLEAFVPVAQLSSYTRQFYREEWVGFVGDGEERQQRPRRKNKAKSLVGENIDVCVIGVRDEEAGEGPKFAQKHMVVMSEKKAEEIGVNEVFDVTERGDVVECYVKTITHFGIFVKLGAIDALIHKSQVWIPEMEERGEDIMLDEAKLSSYFQLGDRLQAVVIKIDREKSQISLSMKALVPDRSKLSLSEIAQEMKNITTKNEAWAIPEMVQIGSTLDGMAEIEEVVPGPCVKSGAVAPDFQVLLSSKEFEDGYEIFARKGFQVQEARVKTQLGRPQLKALLQSVSSQALN</sequence>
<dbReference type="GO" id="GO:0003676">
    <property type="term" value="F:nucleic acid binding"/>
    <property type="evidence" value="ECO:0007669"/>
    <property type="project" value="InterPro"/>
</dbReference>
<evidence type="ECO:0000259" key="2">
    <source>
        <dbReference type="PROSITE" id="PS50126"/>
    </source>
</evidence>
<evidence type="ECO:0000313" key="3">
    <source>
        <dbReference type="EMBL" id="CAE0018405.1"/>
    </source>
</evidence>
<feature type="compositionally biased region" description="Low complexity" evidence="1">
    <location>
        <begin position="103"/>
        <end position="113"/>
    </location>
</feature>
<dbReference type="Pfam" id="PF00575">
    <property type="entry name" value="S1"/>
    <property type="match status" value="1"/>
</dbReference>